<dbReference type="Proteomes" id="UP000612349">
    <property type="component" value="Unassembled WGS sequence"/>
</dbReference>
<dbReference type="AlphaFoldDB" id="A0A916YS34"/>
<accession>A0A916YS34</accession>
<name>A0A916YS34_9SPHN</name>
<gene>
    <name evidence="1" type="ORF">GCM10010990_04550</name>
</gene>
<comment type="caution">
    <text evidence="1">The sequence shown here is derived from an EMBL/GenBank/DDBJ whole genome shotgun (WGS) entry which is preliminary data.</text>
</comment>
<reference evidence="1" key="1">
    <citation type="journal article" date="2014" name="Int. J. Syst. Evol. Microbiol.">
        <title>Complete genome sequence of Corynebacterium casei LMG S-19264T (=DSM 44701T), isolated from a smear-ripened cheese.</title>
        <authorList>
            <consortium name="US DOE Joint Genome Institute (JGI-PGF)"/>
            <person name="Walter F."/>
            <person name="Albersmeier A."/>
            <person name="Kalinowski J."/>
            <person name="Ruckert C."/>
        </authorList>
    </citation>
    <scope>NUCLEOTIDE SEQUENCE</scope>
    <source>
        <strain evidence="1">CGMCC 1.15360</strain>
    </source>
</reference>
<evidence type="ECO:0000313" key="2">
    <source>
        <dbReference type="Proteomes" id="UP000612349"/>
    </source>
</evidence>
<organism evidence="1 2">
    <name type="scientific">Croceicoccus mobilis</name>
    <dbReference type="NCBI Taxonomy" id="1703339"/>
    <lineage>
        <taxon>Bacteria</taxon>
        <taxon>Pseudomonadati</taxon>
        <taxon>Pseudomonadota</taxon>
        <taxon>Alphaproteobacteria</taxon>
        <taxon>Sphingomonadales</taxon>
        <taxon>Erythrobacteraceae</taxon>
        <taxon>Croceicoccus</taxon>
    </lineage>
</organism>
<dbReference type="EMBL" id="BMIP01000001">
    <property type="protein sequence ID" value="GGD58286.1"/>
    <property type="molecule type" value="Genomic_DNA"/>
</dbReference>
<protein>
    <submittedName>
        <fullName evidence="1">Uncharacterized protein</fullName>
    </submittedName>
</protein>
<reference evidence="1" key="2">
    <citation type="submission" date="2020-09" db="EMBL/GenBank/DDBJ databases">
        <authorList>
            <person name="Sun Q."/>
            <person name="Zhou Y."/>
        </authorList>
    </citation>
    <scope>NUCLEOTIDE SEQUENCE</scope>
    <source>
        <strain evidence="1">CGMCC 1.15360</strain>
    </source>
</reference>
<keyword evidence="2" id="KW-1185">Reference proteome</keyword>
<evidence type="ECO:0000313" key="1">
    <source>
        <dbReference type="EMBL" id="GGD58286.1"/>
    </source>
</evidence>
<sequence length="93" mass="10440">MGKGGYSGGSTVFGPRDWDWYGYSNGHGGKKKSFKAARRGSRRAREAAIARYELALQCDRYALLADALRKEGFSEAEVRRGLQLQRARDRTKP</sequence>
<proteinExistence type="predicted"/>